<reference evidence="8 9" key="1">
    <citation type="submission" date="2016-02" db="EMBL/GenBank/DDBJ databases">
        <title>Anaerosporomusa subterraneum gen. nov., sp. nov., a spore-forming obligate anaerobe isolated from saprolite.</title>
        <authorList>
            <person name="Choi J.K."/>
            <person name="Shah M."/>
            <person name="Yee N."/>
        </authorList>
    </citation>
    <scope>NUCLEOTIDE SEQUENCE [LARGE SCALE GENOMIC DNA]</scope>
    <source>
        <strain evidence="8 9">RU4</strain>
    </source>
</reference>
<dbReference type="AlphaFoldDB" id="A0A154BSY5"/>
<dbReference type="Proteomes" id="UP000076268">
    <property type="component" value="Unassembled WGS sequence"/>
</dbReference>
<feature type="transmembrane region" description="Helical" evidence="6">
    <location>
        <begin position="139"/>
        <end position="159"/>
    </location>
</feature>
<keyword evidence="4 6" id="KW-1133">Transmembrane helix</keyword>
<keyword evidence="9" id="KW-1185">Reference proteome</keyword>
<evidence type="ECO:0000256" key="1">
    <source>
        <dbReference type="ARBA" id="ARBA00004651"/>
    </source>
</evidence>
<dbReference type="RefSeq" id="WP_066242425.1">
    <property type="nucleotide sequence ID" value="NZ_LSGP01000017.1"/>
</dbReference>
<dbReference type="Gene3D" id="1.20.1250.20">
    <property type="entry name" value="MFS general substrate transporter like domains"/>
    <property type="match status" value="2"/>
</dbReference>
<feature type="transmembrane region" description="Helical" evidence="6">
    <location>
        <begin position="77"/>
        <end position="96"/>
    </location>
</feature>
<organism evidence="8 9">
    <name type="scientific">Anaerosporomusa subterranea</name>
    <dbReference type="NCBI Taxonomy" id="1794912"/>
    <lineage>
        <taxon>Bacteria</taxon>
        <taxon>Bacillati</taxon>
        <taxon>Bacillota</taxon>
        <taxon>Negativicutes</taxon>
        <taxon>Acetonemataceae</taxon>
        <taxon>Anaerosporomusa</taxon>
    </lineage>
</organism>
<feature type="transmembrane region" description="Helical" evidence="6">
    <location>
        <begin position="338"/>
        <end position="358"/>
    </location>
</feature>
<keyword evidence="2" id="KW-0813">Transport</keyword>
<dbReference type="InterPro" id="IPR020846">
    <property type="entry name" value="MFS_dom"/>
</dbReference>
<dbReference type="PANTHER" id="PTHR43129:SF1">
    <property type="entry name" value="FOSMIDOMYCIN RESISTANCE PROTEIN"/>
    <property type="match status" value="1"/>
</dbReference>
<evidence type="ECO:0000256" key="2">
    <source>
        <dbReference type="ARBA" id="ARBA00022448"/>
    </source>
</evidence>
<dbReference type="InterPro" id="IPR005829">
    <property type="entry name" value="Sugar_transporter_CS"/>
</dbReference>
<dbReference type="CDD" id="cd17478">
    <property type="entry name" value="MFS_FsR"/>
    <property type="match status" value="1"/>
</dbReference>
<gene>
    <name evidence="8" type="ORF">AXX12_09385</name>
</gene>
<dbReference type="GO" id="GO:0005886">
    <property type="term" value="C:plasma membrane"/>
    <property type="evidence" value="ECO:0007669"/>
    <property type="project" value="UniProtKB-SubCell"/>
</dbReference>
<evidence type="ECO:0000313" key="9">
    <source>
        <dbReference type="Proteomes" id="UP000076268"/>
    </source>
</evidence>
<dbReference type="PROSITE" id="PS50850">
    <property type="entry name" value="MFS"/>
    <property type="match status" value="1"/>
</dbReference>
<dbReference type="OrthoDB" id="9770492at2"/>
<evidence type="ECO:0000256" key="4">
    <source>
        <dbReference type="ARBA" id="ARBA00022989"/>
    </source>
</evidence>
<feature type="transmembrane region" description="Helical" evidence="6">
    <location>
        <begin position="45"/>
        <end position="70"/>
    </location>
</feature>
<dbReference type="InterPro" id="IPR011701">
    <property type="entry name" value="MFS"/>
</dbReference>
<feature type="transmembrane region" description="Helical" evidence="6">
    <location>
        <begin position="165"/>
        <end position="183"/>
    </location>
</feature>
<feature type="transmembrane region" description="Helical" evidence="6">
    <location>
        <begin position="364"/>
        <end position="387"/>
    </location>
</feature>
<feature type="transmembrane region" description="Helical" evidence="6">
    <location>
        <begin position="306"/>
        <end position="326"/>
    </location>
</feature>
<dbReference type="PANTHER" id="PTHR43129">
    <property type="entry name" value="FOSMIDOMYCIN RESISTANCE PROTEIN"/>
    <property type="match status" value="1"/>
</dbReference>
<feature type="domain" description="Major facilitator superfamily (MFS) profile" evidence="7">
    <location>
        <begin position="12"/>
        <end position="392"/>
    </location>
</feature>
<dbReference type="GO" id="GO:0022857">
    <property type="term" value="F:transmembrane transporter activity"/>
    <property type="evidence" value="ECO:0007669"/>
    <property type="project" value="InterPro"/>
</dbReference>
<dbReference type="Pfam" id="PF07690">
    <property type="entry name" value="MFS_1"/>
    <property type="match status" value="1"/>
</dbReference>
<feature type="transmembrane region" description="Helical" evidence="6">
    <location>
        <begin position="211"/>
        <end position="229"/>
    </location>
</feature>
<evidence type="ECO:0000259" key="7">
    <source>
        <dbReference type="PROSITE" id="PS50850"/>
    </source>
</evidence>
<protein>
    <recommendedName>
        <fullName evidence="7">Major facilitator superfamily (MFS) profile domain-containing protein</fullName>
    </recommendedName>
</protein>
<feature type="transmembrane region" description="Helical" evidence="6">
    <location>
        <begin position="249"/>
        <end position="269"/>
    </location>
</feature>
<feature type="transmembrane region" description="Helical" evidence="6">
    <location>
        <begin position="281"/>
        <end position="300"/>
    </location>
</feature>
<accession>A0A154BSY5</accession>
<evidence type="ECO:0000256" key="6">
    <source>
        <dbReference type="SAM" id="Phobius"/>
    </source>
</evidence>
<dbReference type="InterPro" id="IPR036259">
    <property type="entry name" value="MFS_trans_sf"/>
</dbReference>
<evidence type="ECO:0000256" key="3">
    <source>
        <dbReference type="ARBA" id="ARBA00022692"/>
    </source>
</evidence>
<dbReference type="PROSITE" id="PS00216">
    <property type="entry name" value="SUGAR_TRANSPORT_1"/>
    <property type="match status" value="1"/>
</dbReference>
<proteinExistence type="predicted"/>
<dbReference type="SUPFAM" id="SSF103473">
    <property type="entry name" value="MFS general substrate transporter"/>
    <property type="match status" value="1"/>
</dbReference>
<keyword evidence="5 6" id="KW-0472">Membrane</keyword>
<dbReference type="EMBL" id="LSGP01000017">
    <property type="protein sequence ID" value="KYZ76628.1"/>
    <property type="molecule type" value="Genomic_DNA"/>
</dbReference>
<sequence length="405" mass="42051">MPQAKAAFLPSTLLLLSLAHLVTDLSQGALPALLPELQKAYNLTYAQIGFMVLMQNMASSVIQPIFGYLADRIALPWLIPAGVIISGLGMASLIFADSYSSLLAAVTIGGLGVAAFHPQGSKAAHLTSAKESKGHSMGIFSVGGNLGFALGAMYITFLLHLSGGLANIAWFGLPALILAPILWSQLRRIVPTAPAASLHATTAGSQTHRPIPWGLLTVLLTYIFIRSSIHTGLSTYIPLYYVNHLSGSAFYASNLLSVFFLSGVVGTYAGGRLSDKWGRKTIIMASMAATLPLVAILPYTSGIATVILVGLIGFVMVSSFSTTIVLAQEAMPSHIGMAGGLTIGFSIGLGGVGATLLGHVADLFGIPAVFTLLALLPLAGLACTFFLPGSVGLKETKIAEASKGI</sequence>
<keyword evidence="3 6" id="KW-0812">Transmembrane</keyword>
<evidence type="ECO:0000313" key="8">
    <source>
        <dbReference type="EMBL" id="KYZ76628.1"/>
    </source>
</evidence>
<feature type="transmembrane region" description="Helical" evidence="6">
    <location>
        <begin position="102"/>
        <end position="118"/>
    </location>
</feature>
<comment type="caution">
    <text evidence="8">The sequence shown here is derived from an EMBL/GenBank/DDBJ whole genome shotgun (WGS) entry which is preliminary data.</text>
</comment>
<name>A0A154BSY5_ANASB</name>
<dbReference type="STRING" id="1794912.AXX12_09385"/>
<evidence type="ECO:0000256" key="5">
    <source>
        <dbReference type="ARBA" id="ARBA00023136"/>
    </source>
</evidence>
<comment type="subcellular location">
    <subcellularLocation>
        <location evidence="1">Cell membrane</location>
        <topology evidence="1">Multi-pass membrane protein</topology>
    </subcellularLocation>
</comment>